<dbReference type="PROSITE" id="PS00600">
    <property type="entry name" value="AA_TRANSFER_CLASS_3"/>
    <property type="match status" value="1"/>
</dbReference>
<dbReference type="Proteomes" id="UP000443582">
    <property type="component" value="Unassembled WGS sequence"/>
</dbReference>
<dbReference type="GO" id="GO:0008483">
    <property type="term" value="F:transaminase activity"/>
    <property type="evidence" value="ECO:0007669"/>
    <property type="project" value="UniProtKB-KW"/>
</dbReference>
<keyword evidence="5" id="KW-0032">Aminotransferase</keyword>
<keyword evidence="5" id="KW-0808">Transferase</keyword>
<dbReference type="InterPro" id="IPR005814">
    <property type="entry name" value="Aminotrans_3"/>
</dbReference>
<keyword evidence="6" id="KW-1185">Reference proteome</keyword>
<dbReference type="PANTHER" id="PTHR43094:SF1">
    <property type="entry name" value="AMINOTRANSFERASE CLASS-III"/>
    <property type="match status" value="1"/>
</dbReference>
<comment type="caution">
    <text evidence="5">The sequence shown here is derived from an EMBL/GenBank/DDBJ whole genome shotgun (WGS) entry which is preliminary data.</text>
</comment>
<dbReference type="PANTHER" id="PTHR43094">
    <property type="entry name" value="AMINOTRANSFERASE"/>
    <property type="match status" value="1"/>
</dbReference>
<evidence type="ECO:0000256" key="1">
    <source>
        <dbReference type="ARBA" id="ARBA00001933"/>
    </source>
</evidence>
<dbReference type="InterPro" id="IPR015421">
    <property type="entry name" value="PyrdxlP-dep_Trfase_major"/>
</dbReference>
<dbReference type="RefSeq" id="WP_115363921.1">
    <property type="nucleotide sequence ID" value="NZ_QDKL01000004.1"/>
</dbReference>
<comment type="cofactor">
    <cofactor evidence="1">
        <name>pyridoxal 5'-phosphate</name>
        <dbReference type="ChEBI" id="CHEBI:597326"/>
    </cofactor>
</comment>
<organism evidence="5 6">
    <name type="scientific">Halobacteriovorax vibrionivorans</name>
    <dbReference type="NCBI Taxonomy" id="2152716"/>
    <lineage>
        <taxon>Bacteria</taxon>
        <taxon>Pseudomonadati</taxon>
        <taxon>Bdellovibrionota</taxon>
        <taxon>Bacteriovoracia</taxon>
        <taxon>Bacteriovoracales</taxon>
        <taxon>Halobacteriovoraceae</taxon>
        <taxon>Halobacteriovorax</taxon>
    </lineage>
</organism>
<proteinExistence type="inferred from homology"/>
<dbReference type="EMBL" id="QDKL01000004">
    <property type="protein sequence ID" value="RZF20444.1"/>
    <property type="molecule type" value="Genomic_DNA"/>
</dbReference>
<reference evidence="6" key="1">
    <citation type="journal article" date="2019" name="Int. J. Syst. Evol. Microbiol.">
        <title>Halobacteriovorax valvorus sp. nov., a novel prokaryotic predator isolated from coastal seawater of China.</title>
        <authorList>
            <person name="Chen M.-X."/>
        </authorList>
    </citation>
    <scope>NUCLEOTIDE SEQUENCE [LARGE SCALE GENOMIC DNA]</scope>
    <source>
        <strain evidence="6">BL9</strain>
    </source>
</reference>
<evidence type="ECO:0000313" key="6">
    <source>
        <dbReference type="Proteomes" id="UP000443582"/>
    </source>
</evidence>
<dbReference type="InterPro" id="IPR015422">
    <property type="entry name" value="PyrdxlP-dep_Trfase_small"/>
</dbReference>
<comment type="similarity">
    <text evidence="2 4">Belongs to the class-III pyridoxal-phosphate-dependent aminotransferase family.</text>
</comment>
<dbReference type="SUPFAM" id="SSF53383">
    <property type="entry name" value="PLP-dependent transferases"/>
    <property type="match status" value="1"/>
</dbReference>
<name>A0ABY0IBU7_9BACT</name>
<accession>A0ABY0IBU7</accession>
<gene>
    <name evidence="5" type="ORF">DAY19_14890</name>
</gene>
<dbReference type="Gene3D" id="3.40.640.10">
    <property type="entry name" value="Type I PLP-dependent aspartate aminotransferase-like (Major domain)"/>
    <property type="match status" value="1"/>
</dbReference>
<dbReference type="InterPro" id="IPR049704">
    <property type="entry name" value="Aminotrans_3_PPA_site"/>
</dbReference>
<dbReference type="Pfam" id="PF00202">
    <property type="entry name" value="Aminotran_3"/>
    <property type="match status" value="1"/>
</dbReference>
<sequence length="397" mass="44847">MGHRKYFHTWSNQNNPKVIELKDTFEWGYITPSDDKIFDLSSGSYHQSFGLKNKQLIDALIHQLNEIPMAIPKTEFTLKTEVSQKLVDRIGFDGRIFYTLSGAESNENALKMVRQFTKREIILSCENSYHGATSGSLALSGDWRRDALGTSAPGQAFIPNFYNDPDLEKTKKIIKDIGADNIAAICLETITGGNGVYIPPESYYIELEKVCRTNDIKIILDEVICGFGRTGKDFGFQNYPIKPDFITFAKSISGGYFPFGATFVSEDIASFFDSEVLSCGLTNASHPIGLRLLDEVLNLTKDANFQNTLKENINLLSHFKDKLIKLDSVSEVRSIGMLMAIELNTNEDMRVFWENCLNNGLYINTTRNMIILCPYLNYPNDLLEDCLEKLLNIIQNK</sequence>
<evidence type="ECO:0000256" key="4">
    <source>
        <dbReference type="RuleBase" id="RU003560"/>
    </source>
</evidence>
<keyword evidence="3 4" id="KW-0663">Pyridoxal phosphate</keyword>
<dbReference type="InterPro" id="IPR015424">
    <property type="entry name" value="PyrdxlP-dep_Trfase"/>
</dbReference>
<evidence type="ECO:0000256" key="3">
    <source>
        <dbReference type="ARBA" id="ARBA00022898"/>
    </source>
</evidence>
<evidence type="ECO:0000256" key="2">
    <source>
        <dbReference type="ARBA" id="ARBA00008954"/>
    </source>
</evidence>
<protein>
    <submittedName>
        <fullName evidence="5">Aminotransferase class III-fold pyridoxal phosphate-dependent enzyme</fullName>
    </submittedName>
</protein>
<evidence type="ECO:0000313" key="5">
    <source>
        <dbReference type="EMBL" id="RZF20444.1"/>
    </source>
</evidence>
<dbReference type="Gene3D" id="3.90.1150.10">
    <property type="entry name" value="Aspartate Aminotransferase, domain 1"/>
    <property type="match status" value="1"/>
</dbReference>